<sequence>MVASTRLSLDPTSTYAGSLRMVASTRLSLDPTFAYAWLSLHAASVACSCRQLLLAVFTHVRSLLNEVVGCGTTASV</sequence>
<evidence type="ECO:0000313" key="1">
    <source>
        <dbReference type="EMBL" id="RZR71610.1"/>
    </source>
</evidence>
<dbReference type="EMBL" id="KV875557">
    <property type="protein sequence ID" value="RZR71610.1"/>
    <property type="molecule type" value="Genomic_DNA"/>
</dbReference>
<dbReference type="Proteomes" id="UP000290560">
    <property type="component" value="Unassembled WGS sequence"/>
</dbReference>
<reference evidence="1" key="1">
    <citation type="journal article" date="2018" name="Data Brief">
        <title>Genome sequence data from 17 accessions of Ensete ventricosum, a staple food crop for millions in Ethiopia.</title>
        <authorList>
            <person name="Yemataw Z."/>
            <person name="Muzemil S."/>
            <person name="Ambachew D."/>
            <person name="Tripathi L."/>
            <person name="Tesfaye K."/>
            <person name="Chala A."/>
            <person name="Farbos A."/>
            <person name="O'Neill P."/>
            <person name="Moore K."/>
            <person name="Grant M."/>
            <person name="Studholme D.J."/>
        </authorList>
    </citation>
    <scope>NUCLEOTIDE SEQUENCE [LARGE SCALE GENOMIC DNA]</scope>
    <source>
        <tissue evidence="1">Leaf</tissue>
    </source>
</reference>
<proteinExistence type="predicted"/>
<accession>A0A445MBG7</accession>
<gene>
    <name evidence="1" type="ORF">BHM03_00006080</name>
</gene>
<dbReference type="AlphaFoldDB" id="A0A445MBG7"/>
<protein>
    <submittedName>
        <fullName evidence="1">Uncharacterized protein</fullName>
    </submittedName>
</protein>
<organism evidence="1">
    <name type="scientific">Ensete ventricosum</name>
    <name type="common">Abyssinian banana</name>
    <name type="synonym">Musa ensete</name>
    <dbReference type="NCBI Taxonomy" id="4639"/>
    <lineage>
        <taxon>Eukaryota</taxon>
        <taxon>Viridiplantae</taxon>
        <taxon>Streptophyta</taxon>
        <taxon>Embryophyta</taxon>
        <taxon>Tracheophyta</taxon>
        <taxon>Spermatophyta</taxon>
        <taxon>Magnoliopsida</taxon>
        <taxon>Liliopsida</taxon>
        <taxon>Zingiberales</taxon>
        <taxon>Musaceae</taxon>
        <taxon>Ensete</taxon>
    </lineage>
</organism>
<name>A0A445MBG7_ENSVE</name>